<feature type="signal peptide" evidence="2">
    <location>
        <begin position="1"/>
        <end position="45"/>
    </location>
</feature>
<proteinExistence type="predicted"/>
<gene>
    <name evidence="3" type="ORF">VJ920_07415</name>
</gene>
<keyword evidence="1" id="KW-0812">Transmembrane</keyword>
<sequence>MNENLVLRERAARIGAGRRLFALVAASFAALLSVALVLASVPAYAAGAEGSDDEGALGGLTVTGVDFMQPKAEAWEVLRVDGAQDGDIIYLSLTERQGGDRKVLAYRQAYRLQDAAFDSSVGDVPLAHIVAFSLPAGASGEAATPLDAFGEGAASSLSGKTFALSVYATSVQTADDEALFEGTVYPVYAKLLDENGEVESYRLMGIRVLEGAPAECVQSVGAGKAFYRGTGDDLATYSLVMPSDGSKADNAFDEHNQAFIVTYQRALAGSVSGTITYVDSAGVTVRTDSVPAINQADENGQIGKIVSPESSFFGDGAYYRVIGKLYGEVRLTPAYANHVVRVMEVDNMTAKAYQVTVRYVTEVAGESGEPEEQLLWSDTLDVKGEGYRYTLPTVFSANASSGVNYYTFLGASGAQGGIGALSPALARSGTSAVIAFDENVNPETDFYKENGRYYLKAHYQSQDANKTAALKIVEVDGSQNKTIGEWKGEITPDKDAVYTPANKVIEGVTYVPWSGNADVITYTWEDMKQGADLLQYVYYVPEDYVPGSAYDITVQYLNIANSQVVRTETLTVDPEMTDYLAIVGEERFSSDGIEYVRLAGQESGIRHTYFTPQRTYAIYYRDVNDTINADTVIRRTQIIETERVVEVPGEATFTTTVTAAPAAAPAAGDAAAGVGVPAVDAGVGAGDGAVVINDDENPLANAEGVDTATERTVEENENPLASGAADSERAAFGGSAIAVGTLIAALAAVAFAAYLLLGRRKKNESAAVAATETDELNE</sequence>
<comment type="caution">
    <text evidence="3">The sequence shown here is derived from an EMBL/GenBank/DDBJ whole genome shotgun (WGS) entry which is preliminary data.</text>
</comment>
<feature type="chain" id="PRO_5046237126" evidence="2">
    <location>
        <begin position="46"/>
        <end position="778"/>
    </location>
</feature>
<keyword evidence="1" id="KW-0472">Membrane</keyword>
<dbReference type="Proteomes" id="UP001343724">
    <property type="component" value="Unassembled WGS sequence"/>
</dbReference>
<evidence type="ECO:0000313" key="4">
    <source>
        <dbReference type="Proteomes" id="UP001343724"/>
    </source>
</evidence>
<protein>
    <submittedName>
        <fullName evidence="3">Uncharacterized protein</fullName>
    </submittedName>
</protein>
<reference evidence="3 4" key="1">
    <citation type="submission" date="2024-01" db="EMBL/GenBank/DDBJ databases">
        <title>novel species in genus Adlercreutzia.</title>
        <authorList>
            <person name="Liu X."/>
        </authorList>
    </citation>
    <scope>NUCLEOTIDE SEQUENCE [LARGE SCALE GENOMIC DNA]</scope>
    <source>
        <strain evidence="3 4">R22</strain>
    </source>
</reference>
<evidence type="ECO:0000313" key="3">
    <source>
        <dbReference type="EMBL" id="MEC4295135.1"/>
    </source>
</evidence>
<evidence type="ECO:0000256" key="2">
    <source>
        <dbReference type="SAM" id="SignalP"/>
    </source>
</evidence>
<dbReference type="RefSeq" id="WP_326454769.1">
    <property type="nucleotide sequence ID" value="NZ_JAYMFH010000009.1"/>
</dbReference>
<keyword evidence="4" id="KW-1185">Reference proteome</keyword>
<evidence type="ECO:0000256" key="1">
    <source>
        <dbReference type="SAM" id="Phobius"/>
    </source>
</evidence>
<keyword evidence="2" id="KW-0732">Signal</keyword>
<accession>A0ABU6IZD9</accession>
<organism evidence="3 4">
    <name type="scientific">Adlercreutzia shanghongiae</name>
    <dbReference type="NCBI Taxonomy" id="3111773"/>
    <lineage>
        <taxon>Bacteria</taxon>
        <taxon>Bacillati</taxon>
        <taxon>Actinomycetota</taxon>
        <taxon>Coriobacteriia</taxon>
        <taxon>Eggerthellales</taxon>
        <taxon>Eggerthellaceae</taxon>
        <taxon>Adlercreutzia</taxon>
    </lineage>
</organism>
<name>A0ABU6IZD9_9ACTN</name>
<dbReference type="EMBL" id="JAYMFH010000009">
    <property type="protein sequence ID" value="MEC4295135.1"/>
    <property type="molecule type" value="Genomic_DNA"/>
</dbReference>
<feature type="transmembrane region" description="Helical" evidence="1">
    <location>
        <begin position="736"/>
        <end position="757"/>
    </location>
</feature>
<keyword evidence="1" id="KW-1133">Transmembrane helix</keyword>